<comment type="caution">
    <text evidence="2">The sequence shown here is derived from an EMBL/GenBank/DDBJ whole genome shotgun (WGS) entry which is preliminary data.</text>
</comment>
<dbReference type="STRING" id="29489.VL01_11345"/>
<feature type="transmembrane region" description="Helical" evidence="1">
    <location>
        <begin position="49"/>
        <end position="67"/>
    </location>
</feature>
<dbReference type="RefSeq" id="WP_061477224.1">
    <property type="nucleotide sequence ID" value="NZ_JMGO02000016.1"/>
</dbReference>
<gene>
    <name evidence="2" type="ORF">LCR_02475</name>
</gene>
<reference evidence="2 3" key="1">
    <citation type="submission" date="2016-02" db="EMBL/GenBank/DDBJ databases">
        <title>Draft genome sequence of Aeromonas trota strain 1999lcr isolated from cerebrospinal fluid (CSF).</title>
        <authorList>
            <person name="Dallagassa C.B."/>
            <person name="Prediger K.C."/>
            <person name="Weiss V.A."/>
            <person name="Assis F.E."/>
            <person name="Baura V."/>
            <person name="Cruz L.M."/>
            <person name="Souza E.M."/>
            <person name="Pedrosa F.O."/>
            <person name="Fadel-Picheth C.M."/>
        </authorList>
    </citation>
    <scope>NUCLEOTIDE SEQUENCE [LARGE SCALE GENOMIC DNA]</scope>
    <source>
        <strain evidence="2 3">1999lcr</strain>
    </source>
</reference>
<dbReference type="SUPFAM" id="SSF56784">
    <property type="entry name" value="HAD-like"/>
    <property type="match status" value="1"/>
</dbReference>
<dbReference type="AlphaFoldDB" id="A0A175VEP4"/>
<dbReference type="EMBL" id="JMGO02000016">
    <property type="protein sequence ID" value="KXU78778.1"/>
    <property type="molecule type" value="Genomic_DNA"/>
</dbReference>
<sequence>MQLDDDPEKGKAGSAVKTIGWILADFDDTLAPGDSHAGLLRYILRRRRWPLLLLPVIALGGLVYLLPSLRRQGISLIWWAITLGLSPLGWRKLVRAYCRTRPGLFREAHALLDEAGARCWVISASPRALVRGQLYQQRPGKLPCRILGSRMYYRLGGLMPRFYCHGVHKLLPEVRTLAPALTLSDSLHDLPLLAQGQEAWLINPTPARLARGREQLPRLIPKTWRL</sequence>
<keyword evidence="1" id="KW-0472">Membrane</keyword>
<dbReference type="Gene3D" id="3.40.50.1000">
    <property type="entry name" value="HAD superfamily/HAD-like"/>
    <property type="match status" value="1"/>
</dbReference>
<evidence type="ECO:0000313" key="2">
    <source>
        <dbReference type="EMBL" id="KXU78778.1"/>
    </source>
</evidence>
<keyword evidence="1" id="KW-0812">Transmembrane</keyword>
<protein>
    <recommendedName>
        <fullName evidence="4">Haloacid dehalogenase-like hydrolase</fullName>
    </recommendedName>
</protein>
<dbReference type="OrthoDB" id="5588909at2"/>
<evidence type="ECO:0000256" key="1">
    <source>
        <dbReference type="SAM" id="Phobius"/>
    </source>
</evidence>
<proteinExistence type="predicted"/>
<dbReference type="InterPro" id="IPR036412">
    <property type="entry name" value="HAD-like_sf"/>
</dbReference>
<dbReference type="Pfam" id="PF12710">
    <property type="entry name" value="HAD"/>
    <property type="match status" value="1"/>
</dbReference>
<dbReference type="Proteomes" id="UP000078435">
    <property type="component" value="Unassembled WGS sequence"/>
</dbReference>
<keyword evidence="1" id="KW-1133">Transmembrane helix</keyword>
<dbReference type="InterPro" id="IPR023214">
    <property type="entry name" value="HAD_sf"/>
</dbReference>
<feature type="transmembrane region" description="Helical" evidence="1">
    <location>
        <begin position="73"/>
        <end position="90"/>
    </location>
</feature>
<evidence type="ECO:0000313" key="3">
    <source>
        <dbReference type="Proteomes" id="UP000078435"/>
    </source>
</evidence>
<name>A0A175VEP4_AEREN</name>
<accession>A0A175VEP4</accession>
<organism evidence="2 3">
    <name type="scientific">Aeromonas enteropelogenes</name>
    <name type="common">Aeromonas trota</name>
    <dbReference type="NCBI Taxonomy" id="29489"/>
    <lineage>
        <taxon>Bacteria</taxon>
        <taxon>Pseudomonadati</taxon>
        <taxon>Pseudomonadota</taxon>
        <taxon>Gammaproteobacteria</taxon>
        <taxon>Aeromonadales</taxon>
        <taxon>Aeromonadaceae</taxon>
        <taxon>Aeromonas</taxon>
    </lineage>
</organism>
<dbReference type="Gene3D" id="1.20.1440.100">
    <property type="entry name" value="SG protein - dephosphorylation function"/>
    <property type="match status" value="1"/>
</dbReference>
<evidence type="ECO:0008006" key="4">
    <source>
        <dbReference type="Google" id="ProtNLM"/>
    </source>
</evidence>